<dbReference type="PANTHER" id="PTHR43441:SF2">
    <property type="entry name" value="FAMILY ACETYLTRANSFERASE, PUTATIVE (AFU_ORTHOLOGUE AFUA_7G00850)-RELATED"/>
    <property type="match status" value="1"/>
</dbReference>
<dbReference type="PROSITE" id="PS51186">
    <property type="entry name" value="GNAT"/>
    <property type="match status" value="1"/>
</dbReference>
<evidence type="ECO:0000259" key="2">
    <source>
        <dbReference type="PROSITE" id="PS51186"/>
    </source>
</evidence>
<name>A0A942Y915_9BACI</name>
<feature type="region of interest" description="Disordered" evidence="1">
    <location>
        <begin position="172"/>
        <end position="192"/>
    </location>
</feature>
<dbReference type="InterPro" id="IPR051908">
    <property type="entry name" value="Ribosomal_N-acetyltransferase"/>
</dbReference>
<organism evidence="3">
    <name type="scientific">Neobacillus citreus</name>
    <dbReference type="NCBI Taxonomy" id="2833578"/>
    <lineage>
        <taxon>Bacteria</taxon>
        <taxon>Bacillati</taxon>
        <taxon>Bacillota</taxon>
        <taxon>Bacilli</taxon>
        <taxon>Bacillales</taxon>
        <taxon>Bacillaceae</taxon>
        <taxon>Neobacillus</taxon>
    </lineage>
</organism>
<dbReference type="GO" id="GO:1990189">
    <property type="term" value="F:protein N-terminal-serine acetyltransferase activity"/>
    <property type="evidence" value="ECO:0007669"/>
    <property type="project" value="TreeGrafter"/>
</dbReference>
<protein>
    <submittedName>
        <fullName evidence="3">GNAT family N-acetyltransferase</fullName>
    </submittedName>
</protein>
<proteinExistence type="predicted"/>
<dbReference type="InterPro" id="IPR016181">
    <property type="entry name" value="Acyl_CoA_acyltransferase"/>
</dbReference>
<dbReference type="EMBL" id="JAGYPE010000002">
    <property type="protein sequence ID" value="MBS4181808.1"/>
    <property type="molecule type" value="Genomic_DNA"/>
</dbReference>
<comment type="caution">
    <text evidence="3">The sequence shown here is derived from an EMBL/GenBank/DDBJ whole genome shotgun (WGS) entry which is preliminary data.</text>
</comment>
<feature type="domain" description="N-acetyltransferase" evidence="2">
    <location>
        <begin position="1"/>
        <end position="169"/>
    </location>
</feature>
<reference evidence="3" key="1">
    <citation type="submission" date="2021-05" db="EMBL/GenBank/DDBJ databases">
        <title>Novel Bacillus species.</title>
        <authorList>
            <person name="Liu G."/>
        </authorList>
    </citation>
    <scope>NUCLEOTIDE SEQUENCE</scope>
    <source>
        <strain evidence="3">FJAT-50051</strain>
    </source>
</reference>
<gene>
    <name evidence="3" type="ORF">KHB02_10450</name>
</gene>
<evidence type="ECO:0000256" key="1">
    <source>
        <dbReference type="SAM" id="MobiDB-lite"/>
    </source>
</evidence>
<dbReference type="PANTHER" id="PTHR43441">
    <property type="entry name" value="RIBOSOMAL-PROTEIN-SERINE ACETYLTRANSFERASE"/>
    <property type="match status" value="1"/>
</dbReference>
<dbReference type="GO" id="GO:0005737">
    <property type="term" value="C:cytoplasm"/>
    <property type="evidence" value="ECO:0007669"/>
    <property type="project" value="TreeGrafter"/>
</dbReference>
<dbReference type="Pfam" id="PF13302">
    <property type="entry name" value="Acetyltransf_3"/>
    <property type="match status" value="1"/>
</dbReference>
<sequence length="192" mass="21028">MPDERDIDALVQHCSDPEIIAFTTVPVPYDRAYAAHYVTTLVPERWAGGRKLVWGVRQVGSPDRLLGIINLFDIDPDRGTAEVGYWLAAEGRGRGIMTDAVTAVLDHAFLPAPEGGLGLFRVQWTAAPENVGSRRVAERVGFRFEGVLRGALVLRGRRSDALRAGLTATDDRVPQRWTTPQDGVADPTRGRA</sequence>
<dbReference type="Gene3D" id="3.40.630.30">
    <property type="match status" value="1"/>
</dbReference>
<dbReference type="AlphaFoldDB" id="A0A942Y915"/>
<dbReference type="GO" id="GO:0008999">
    <property type="term" value="F:protein-N-terminal-alanine acetyltransferase activity"/>
    <property type="evidence" value="ECO:0007669"/>
    <property type="project" value="TreeGrafter"/>
</dbReference>
<evidence type="ECO:0000313" key="3">
    <source>
        <dbReference type="EMBL" id="MBS4181808.1"/>
    </source>
</evidence>
<dbReference type="InterPro" id="IPR000182">
    <property type="entry name" value="GNAT_dom"/>
</dbReference>
<accession>A0A942Y915</accession>
<dbReference type="SUPFAM" id="SSF55729">
    <property type="entry name" value="Acyl-CoA N-acyltransferases (Nat)"/>
    <property type="match status" value="1"/>
</dbReference>